<dbReference type="Pfam" id="PF00361">
    <property type="entry name" value="Proton_antipo_M"/>
    <property type="match status" value="1"/>
</dbReference>
<feature type="transmembrane region" description="Helical" evidence="5">
    <location>
        <begin position="165"/>
        <end position="183"/>
    </location>
</feature>
<organism evidence="10">
    <name type="scientific">freshwater metagenome</name>
    <dbReference type="NCBI Taxonomy" id="449393"/>
    <lineage>
        <taxon>unclassified sequences</taxon>
        <taxon>metagenomes</taxon>
        <taxon>ecological metagenomes</taxon>
    </lineage>
</organism>
<dbReference type="EMBL" id="CAFBOF010000014">
    <property type="protein sequence ID" value="CAB4976613.1"/>
    <property type="molecule type" value="Genomic_DNA"/>
</dbReference>
<dbReference type="Pfam" id="PF00662">
    <property type="entry name" value="Proton_antipo_N"/>
    <property type="match status" value="1"/>
</dbReference>
<feature type="transmembrane region" description="Helical" evidence="5">
    <location>
        <begin position="235"/>
        <end position="252"/>
    </location>
</feature>
<dbReference type="EMBL" id="CAFBPQ010000015">
    <property type="protein sequence ID" value="CAB5021427.1"/>
    <property type="molecule type" value="Genomic_DNA"/>
</dbReference>
<feature type="domain" description="NADH-Ubiquinone oxidoreductase (complex I) chain 5 N-terminal" evidence="7">
    <location>
        <begin position="92"/>
        <end position="142"/>
    </location>
</feature>
<feature type="transmembrane region" description="Helical" evidence="5">
    <location>
        <begin position="303"/>
        <end position="328"/>
    </location>
</feature>
<accession>A0A6J7QUS9</accession>
<reference evidence="10" key="1">
    <citation type="submission" date="2020-05" db="EMBL/GenBank/DDBJ databases">
        <authorList>
            <person name="Chiriac C."/>
            <person name="Salcher M."/>
            <person name="Ghai R."/>
            <person name="Kavagutti S V."/>
        </authorList>
    </citation>
    <scope>NUCLEOTIDE SEQUENCE</scope>
</reference>
<dbReference type="InterPro" id="IPR001516">
    <property type="entry name" value="Proton_antipo_N"/>
</dbReference>
<proteinExistence type="predicted"/>
<dbReference type="EMBL" id="CAEZYK010000010">
    <property type="protein sequence ID" value="CAB4716614.1"/>
    <property type="molecule type" value="Genomic_DNA"/>
</dbReference>
<feature type="transmembrane region" description="Helical" evidence="5">
    <location>
        <begin position="529"/>
        <end position="551"/>
    </location>
</feature>
<sequence>MLNSVWIIPALPALSFVLVLFFGKRLPKRGAEIAITAVAASFIASCWAAVEWIDRVNAAEHGASIGAFFGKSVMFSSEGGAAVAPVVNSVTWWQNGGIDFGVGTYVDGLTVMMMFVVTLISLLVHIYSTGYMHDDRRYTWYYAGLSLFTASMLTLVVSAGTLQMLVGWELVGLCSFMLIGFWWEERENSRAAIKAFLMTRTGDIGLMIGIIVLFFAVGSFDIAKTNAYALNGASHHDILLVASVCLLIGIMGKSGQFPLHTWLPDAMAGPTPVSALIHAATMVVAGVYLGARLYPVFYEGFSIFNGGINMMALVGGITILVGASLAFVQRDIKKVLAYSTISQLGYMILALGVGAWVAAVFHLFTHAIFKALLFLGAGSVSHGGTHHSFDMREMGGLRKKMPITFWTFIIGSLALAGIFPLAGFWSKDEILVNAGSNGFELFLVVGLAGAFLTAAYMTRCVYLTFFGEYRGHHHPHESERSITTPLVILAGLTIVGGLINAAPLGIEKFTEWVEPTTNFPDLVHAEFDAPLAIISVSIALFAIGVMSYFLFRREESSALKGLTQRNRLARTGYTLLERKYYIDYLYENIIVEGIREPIARAMYWVNQNVIDALVNLVGRSAVRVGRFAYENIDQKGIDRAINASAAEFGVAGGELQRIQSGSVQRYALYIFAAVGATSVALFVLSVA</sequence>
<evidence type="ECO:0000256" key="3">
    <source>
        <dbReference type="ARBA" id="ARBA00022989"/>
    </source>
</evidence>
<dbReference type="GO" id="GO:0015990">
    <property type="term" value="P:electron transport coupled proton transport"/>
    <property type="evidence" value="ECO:0007669"/>
    <property type="project" value="TreeGrafter"/>
</dbReference>
<dbReference type="PANTHER" id="PTHR42829">
    <property type="entry name" value="NADH-UBIQUINONE OXIDOREDUCTASE CHAIN 5"/>
    <property type="match status" value="1"/>
</dbReference>
<feature type="transmembrane region" description="Helical" evidence="5">
    <location>
        <begin position="6"/>
        <end position="23"/>
    </location>
</feature>
<feature type="transmembrane region" description="Helical" evidence="5">
    <location>
        <begin position="403"/>
        <end position="422"/>
    </location>
</feature>
<feature type="transmembrane region" description="Helical" evidence="5">
    <location>
        <begin position="486"/>
        <end position="506"/>
    </location>
</feature>
<dbReference type="AlphaFoldDB" id="A0A6J7QUS9"/>
<dbReference type="PRINTS" id="PR01435">
    <property type="entry name" value="NPOXDRDTASE5"/>
</dbReference>
<evidence type="ECO:0000313" key="8">
    <source>
        <dbReference type="EMBL" id="CAB4716614.1"/>
    </source>
</evidence>
<dbReference type="PANTHER" id="PTHR42829:SF2">
    <property type="entry name" value="NADH-UBIQUINONE OXIDOREDUCTASE CHAIN 5"/>
    <property type="match status" value="1"/>
</dbReference>
<dbReference type="GO" id="GO:0042773">
    <property type="term" value="P:ATP synthesis coupled electron transport"/>
    <property type="evidence" value="ECO:0007669"/>
    <property type="project" value="InterPro"/>
</dbReference>
<evidence type="ECO:0000256" key="4">
    <source>
        <dbReference type="ARBA" id="ARBA00023136"/>
    </source>
</evidence>
<feature type="transmembrane region" description="Helical" evidence="5">
    <location>
        <begin position="109"/>
        <end position="128"/>
    </location>
</feature>
<keyword evidence="3 5" id="KW-1133">Transmembrane helix</keyword>
<feature type="transmembrane region" description="Helical" evidence="5">
    <location>
        <begin position="273"/>
        <end position="291"/>
    </location>
</feature>
<name>A0A6J7QUS9_9ZZZZ</name>
<dbReference type="NCBIfam" id="NF005141">
    <property type="entry name" value="PRK06590.1"/>
    <property type="match status" value="1"/>
</dbReference>
<comment type="subcellular location">
    <subcellularLocation>
        <location evidence="1">Membrane</location>
        <topology evidence="1">Multi-pass membrane protein</topology>
    </subcellularLocation>
</comment>
<evidence type="ECO:0000313" key="9">
    <source>
        <dbReference type="EMBL" id="CAB4976613.1"/>
    </source>
</evidence>
<dbReference type="GO" id="GO:0016020">
    <property type="term" value="C:membrane"/>
    <property type="evidence" value="ECO:0007669"/>
    <property type="project" value="UniProtKB-SubCell"/>
</dbReference>
<feature type="transmembrane region" description="Helical" evidence="5">
    <location>
        <begin position="30"/>
        <end position="50"/>
    </location>
</feature>
<evidence type="ECO:0000259" key="7">
    <source>
        <dbReference type="Pfam" id="PF00662"/>
    </source>
</evidence>
<dbReference type="GO" id="GO:0008137">
    <property type="term" value="F:NADH dehydrogenase (ubiquinone) activity"/>
    <property type="evidence" value="ECO:0007669"/>
    <property type="project" value="InterPro"/>
</dbReference>
<gene>
    <name evidence="8" type="ORF">UFOPK2683_00309</name>
    <name evidence="9" type="ORF">UFOPK3897_00850</name>
    <name evidence="10" type="ORF">UFOPK4121_00683</name>
</gene>
<evidence type="ECO:0000256" key="1">
    <source>
        <dbReference type="ARBA" id="ARBA00004141"/>
    </source>
</evidence>
<dbReference type="GO" id="GO:0048038">
    <property type="term" value="F:quinone binding"/>
    <property type="evidence" value="ECO:0007669"/>
    <property type="project" value="UniProtKB-KW"/>
</dbReference>
<feature type="transmembrane region" description="Helical" evidence="5">
    <location>
        <begin position="363"/>
        <end position="382"/>
    </location>
</feature>
<protein>
    <submittedName>
        <fullName evidence="10">Unannotated protein</fullName>
    </submittedName>
</protein>
<evidence type="ECO:0000256" key="2">
    <source>
        <dbReference type="ARBA" id="ARBA00022692"/>
    </source>
</evidence>
<dbReference type="GO" id="GO:0003954">
    <property type="term" value="F:NADH dehydrogenase activity"/>
    <property type="evidence" value="ECO:0007669"/>
    <property type="project" value="TreeGrafter"/>
</dbReference>
<dbReference type="Gene3D" id="1.20.5.2700">
    <property type="match status" value="1"/>
</dbReference>
<dbReference type="PRINTS" id="PR01434">
    <property type="entry name" value="NADHDHGNASE5"/>
</dbReference>
<dbReference type="InterPro" id="IPR003945">
    <property type="entry name" value="NU5C-like"/>
</dbReference>
<feature type="transmembrane region" description="Helical" evidence="5">
    <location>
        <begin position="204"/>
        <end position="223"/>
    </location>
</feature>
<evidence type="ECO:0000259" key="6">
    <source>
        <dbReference type="Pfam" id="PF00361"/>
    </source>
</evidence>
<feature type="transmembrane region" description="Helical" evidence="5">
    <location>
        <begin position="666"/>
        <end position="686"/>
    </location>
</feature>
<feature type="transmembrane region" description="Helical" evidence="5">
    <location>
        <begin position="140"/>
        <end position="159"/>
    </location>
</feature>
<dbReference type="NCBIfam" id="TIGR01974">
    <property type="entry name" value="NDH_I_L"/>
    <property type="match status" value="1"/>
</dbReference>
<feature type="transmembrane region" description="Helical" evidence="5">
    <location>
        <begin position="335"/>
        <end position="357"/>
    </location>
</feature>
<keyword evidence="4 5" id="KW-0472">Membrane</keyword>
<feature type="transmembrane region" description="Helical" evidence="5">
    <location>
        <begin position="442"/>
        <end position="465"/>
    </location>
</feature>
<dbReference type="InterPro" id="IPR018393">
    <property type="entry name" value="NADHpl_OxRdtase_5_subgr"/>
</dbReference>
<keyword evidence="2 5" id="KW-0812">Transmembrane</keyword>
<evidence type="ECO:0000256" key="5">
    <source>
        <dbReference type="SAM" id="Phobius"/>
    </source>
</evidence>
<feature type="domain" description="NADH:quinone oxidoreductase/Mrp antiporter transmembrane" evidence="6">
    <location>
        <begin position="162"/>
        <end position="453"/>
    </location>
</feature>
<evidence type="ECO:0000313" key="10">
    <source>
        <dbReference type="EMBL" id="CAB5021427.1"/>
    </source>
</evidence>
<dbReference type="InterPro" id="IPR001750">
    <property type="entry name" value="ND/Mrp_TM"/>
</dbReference>